<dbReference type="AlphaFoldDB" id="A0A246J520"/>
<comment type="caution">
    <text evidence="2">The sequence shown here is derived from an EMBL/GenBank/DDBJ whole genome shotgun (WGS) entry which is preliminary data.</text>
</comment>
<protein>
    <submittedName>
        <fullName evidence="2">Uncharacterized protein</fullName>
    </submittedName>
</protein>
<proteinExistence type="predicted"/>
<feature type="transmembrane region" description="Helical" evidence="1">
    <location>
        <begin position="91"/>
        <end position="112"/>
    </location>
</feature>
<evidence type="ECO:0000256" key="1">
    <source>
        <dbReference type="SAM" id="Phobius"/>
    </source>
</evidence>
<name>A0A246J520_9BURK</name>
<organism evidence="2 3">
    <name type="scientific">Roseateles aquatilis</name>
    <dbReference type="NCBI Taxonomy" id="431061"/>
    <lineage>
        <taxon>Bacteria</taxon>
        <taxon>Pseudomonadati</taxon>
        <taxon>Pseudomonadota</taxon>
        <taxon>Betaproteobacteria</taxon>
        <taxon>Burkholderiales</taxon>
        <taxon>Sphaerotilaceae</taxon>
        <taxon>Roseateles</taxon>
    </lineage>
</organism>
<dbReference type="EMBL" id="NIOF01000008">
    <property type="protein sequence ID" value="OWQ87701.1"/>
    <property type="molecule type" value="Genomic_DNA"/>
</dbReference>
<evidence type="ECO:0000313" key="2">
    <source>
        <dbReference type="EMBL" id="OWQ87701.1"/>
    </source>
</evidence>
<sequence>MQRFGAERPISRAMRDSAGAADAWPASPLPSGDQTLRHEWAEDLRANRQLRATYADRAHGLAAGCLVMWTMLLAAQGAIKALSGADLWSDQVIVAVTTGVTVSVLAAFLGVIRGLFPGKDKPADKDA</sequence>
<gene>
    <name evidence="2" type="ORF">CDN99_17560</name>
</gene>
<accession>A0A246J520</accession>
<feature type="transmembrane region" description="Helical" evidence="1">
    <location>
        <begin position="58"/>
        <end position="79"/>
    </location>
</feature>
<keyword evidence="1" id="KW-1133">Transmembrane helix</keyword>
<keyword evidence="1" id="KW-0472">Membrane</keyword>
<reference evidence="2 3" key="1">
    <citation type="journal article" date="2008" name="Int. J. Syst. Evol. Microbiol.">
        <title>Description of Roseateles aquatilis sp. nov. and Roseateles terrae sp. nov., in the class Betaproteobacteria, and emended description of the genus Roseateles.</title>
        <authorList>
            <person name="Gomila M."/>
            <person name="Bowien B."/>
            <person name="Falsen E."/>
            <person name="Moore E.R."/>
            <person name="Lalucat J."/>
        </authorList>
    </citation>
    <scope>NUCLEOTIDE SEQUENCE [LARGE SCALE GENOMIC DNA]</scope>
    <source>
        <strain evidence="2 3">CCUG 48205</strain>
    </source>
</reference>
<keyword evidence="3" id="KW-1185">Reference proteome</keyword>
<keyword evidence="1" id="KW-0812">Transmembrane</keyword>
<evidence type="ECO:0000313" key="3">
    <source>
        <dbReference type="Proteomes" id="UP000197468"/>
    </source>
</evidence>
<dbReference type="Proteomes" id="UP000197468">
    <property type="component" value="Unassembled WGS sequence"/>
</dbReference>